<evidence type="ECO:0000256" key="4">
    <source>
        <dbReference type="ARBA" id="ARBA00022670"/>
    </source>
</evidence>
<evidence type="ECO:0000256" key="6">
    <source>
        <dbReference type="ARBA" id="ARBA00022801"/>
    </source>
</evidence>
<keyword evidence="6 9" id="KW-0378">Hydrolase</keyword>
<dbReference type="InterPro" id="IPR001314">
    <property type="entry name" value="Peptidase_S1A"/>
</dbReference>
<keyword evidence="8" id="KW-1015">Disulfide bond</keyword>
<evidence type="ECO:0000256" key="1">
    <source>
        <dbReference type="ARBA" id="ARBA00001656"/>
    </source>
</evidence>
<dbReference type="InterPro" id="IPR043504">
    <property type="entry name" value="Peptidase_S1_PA_chymotrypsin"/>
</dbReference>
<comment type="catalytic activity">
    <reaction evidence="1">
        <text>Preferential cleavage: Arg-|-Xaa, Lys-|-Xaa.</text>
        <dbReference type="EC" id="3.4.21.10"/>
    </reaction>
</comment>
<evidence type="ECO:0000313" key="12">
    <source>
        <dbReference type="EMBL" id="CAF0801267.1"/>
    </source>
</evidence>
<evidence type="ECO:0000256" key="7">
    <source>
        <dbReference type="ARBA" id="ARBA00022825"/>
    </source>
</evidence>
<evidence type="ECO:0000256" key="9">
    <source>
        <dbReference type="RuleBase" id="RU363034"/>
    </source>
</evidence>
<dbReference type="Proteomes" id="UP000663860">
    <property type="component" value="Unassembled WGS sequence"/>
</dbReference>
<dbReference type="GO" id="GO:0006508">
    <property type="term" value="P:proteolysis"/>
    <property type="evidence" value="ECO:0007669"/>
    <property type="project" value="UniProtKB-KW"/>
</dbReference>
<evidence type="ECO:0000313" key="13">
    <source>
        <dbReference type="Proteomes" id="UP000663860"/>
    </source>
</evidence>
<keyword evidence="4 9" id="KW-0645">Protease</keyword>
<dbReference type="PROSITE" id="PS00134">
    <property type="entry name" value="TRYPSIN_HIS"/>
    <property type="match status" value="1"/>
</dbReference>
<evidence type="ECO:0000256" key="2">
    <source>
        <dbReference type="ARBA" id="ARBA00012050"/>
    </source>
</evidence>
<dbReference type="SMART" id="SM00020">
    <property type="entry name" value="Tryp_SPc"/>
    <property type="match status" value="1"/>
</dbReference>
<evidence type="ECO:0000256" key="5">
    <source>
        <dbReference type="ARBA" id="ARBA00022729"/>
    </source>
</evidence>
<reference evidence="12" key="1">
    <citation type="submission" date="2021-02" db="EMBL/GenBank/DDBJ databases">
        <authorList>
            <person name="Nowell W R."/>
        </authorList>
    </citation>
    <scope>NUCLEOTIDE SEQUENCE</scope>
</reference>
<dbReference type="FunFam" id="2.40.10.10:FF:000120">
    <property type="entry name" value="Putative serine protease"/>
    <property type="match status" value="1"/>
</dbReference>
<evidence type="ECO:0000256" key="10">
    <source>
        <dbReference type="SAM" id="SignalP"/>
    </source>
</evidence>
<gene>
    <name evidence="12" type="ORF">IZO911_LOCUS6943</name>
</gene>
<dbReference type="SUPFAM" id="SSF50494">
    <property type="entry name" value="Trypsin-like serine proteases"/>
    <property type="match status" value="1"/>
</dbReference>
<dbReference type="PROSITE" id="PS00135">
    <property type="entry name" value="TRYPSIN_SER"/>
    <property type="match status" value="1"/>
</dbReference>
<protein>
    <recommendedName>
        <fullName evidence="3">Acrosin</fullName>
        <ecNumber evidence="2">3.4.21.10</ecNumber>
    </recommendedName>
</protein>
<evidence type="ECO:0000256" key="8">
    <source>
        <dbReference type="ARBA" id="ARBA00023157"/>
    </source>
</evidence>
<dbReference type="InterPro" id="IPR009003">
    <property type="entry name" value="Peptidase_S1_PA"/>
</dbReference>
<dbReference type="InterPro" id="IPR018114">
    <property type="entry name" value="TRYPSIN_HIS"/>
</dbReference>
<comment type="caution">
    <text evidence="12">The sequence shown here is derived from an EMBL/GenBank/DDBJ whole genome shotgun (WGS) entry which is preliminary data.</text>
</comment>
<dbReference type="PROSITE" id="PS50240">
    <property type="entry name" value="TRYPSIN_DOM"/>
    <property type="match status" value="1"/>
</dbReference>
<dbReference type="GO" id="GO:0004252">
    <property type="term" value="F:serine-type endopeptidase activity"/>
    <property type="evidence" value="ECO:0007669"/>
    <property type="project" value="InterPro"/>
</dbReference>
<name>A0A813STT3_9BILA</name>
<dbReference type="PRINTS" id="PR00722">
    <property type="entry name" value="CHYMOTRYPSIN"/>
</dbReference>
<evidence type="ECO:0000259" key="11">
    <source>
        <dbReference type="PROSITE" id="PS50240"/>
    </source>
</evidence>
<feature type="domain" description="Peptidase S1" evidence="11">
    <location>
        <begin position="42"/>
        <end position="288"/>
    </location>
</feature>
<dbReference type="EMBL" id="CAJNOE010000044">
    <property type="protein sequence ID" value="CAF0801267.1"/>
    <property type="molecule type" value="Genomic_DNA"/>
</dbReference>
<dbReference type="EC" id="3.4.21.10" evidence="2"/>
<feature type="chain" id="PRO_5032639189" description="Acrosin" evidence="10">
    <location>
        <begin position="19"/>
        <end position="345"/>
    </location>
</feature>
<feature type="signal peptide" evidence="10">
    <location>
        <begin position="1"/>
        <end position="18"/>
    </location>
</feature>
<accession>A0A813STT3</accession>
<dbReference type="Pfam" id="PF00089">
    <property type="entry name" value="Trypsin"/>
    <property type="match status" value="1"/>
</dbReference>
<evidence type="ECO:0000256" key="3">
    <source>
        <dbReference type="ARBA" id="ARBA00017161"/>
    </source>
</evidence>
<sequence>MLFLPFLLVIVATAKVACEHEHACNIRASCGCSTRLTILAKIVGGEPAQPRSWSWIVSLFDHPTNKFFCAASIISNVWLLTAAHCFIRRDHSDIIVHAGSNQLNDSTQHRHIAKIIVHPEFNQHTFVADIALIQLTSPLDMTDLSIAKICLPAIRDTIPDENEPTIDMNEYPPVNSAVVAVGWGQLAENDRSPSRELQQVTLKAIPYESKTCEDMIFDRSVQFCAGDEMGGKDTCQGDSGGPLMRFTSERQWILAGITSYGKGCGRPEYPGVYTRVAFYTDWINAITNGLVRRIDFSMEVSEVISRDDQDLFDDFLFNMCPSLNRLRLLYMIVSLGLQLYFSQSI</sequence>
<dbReference type="AlphaFoldDB" id="A0A813STT3"/>
<keyword evidence="5 10" id="KW-0732">Signal</keyword>
<dbReference type="PANTHER" id="PTHR24252">
    <property type="entry name" value="ACROSIN-RELATED"/>
    <property type="match status" value="1"/>
</dbReference>
<dbReference type="InterPro" id="IPR033116">
    <property type="entry name" value="TRYPSIN_SER"/>
</dbReference>
<dbReference type="Gene3D" id="2.40.10.10">
    <property type="entry name" value="Trypsin-like serine proteases"/>
    <property type="match status" value="1"/>
</dbReference>
<proteinExistence type="predicted"/>
<keyword evidence="7 9" id="KW-0720">Serine protease</keyword>
<organism evidence="12 13">
    <name type="scientific">Adineta steineri</name>
    <dbReference type="NCBI Taxonomy" id="433720"/>
    <lineage>
        <taxon>Eukaryota</taxon>
        <taxon>Metazoa</taxon>
        <taxon>Spiralia</taxon>
        <taxon>Gnathifera</taxon>
        <taxon>Rotifera</taxon>
        <taxon>Eurotatoria</taxon>
        <taxon>Bdelloidea</taxon>
        <taxon>Adinetida</taxon>
        <taxon>Adinetidae</taxon>
        <taxon>Adineta</taxon>
    </lineage>
</organism>
<dbReference type="InterPro" id="IPR001254">
    <property type="entry name" value="Trypsin_dom"/>
</dbReference>
<dbReference type="CDD" id="cd00190">
    <property type="entry name" value="Tryp_SPc"/>
    <property type="match status" value="1"/>
</dbReference>
<dbReference type="PANTHER" id="PTHR24252:SF8">
    <property type="entry name" value="ACROSIN"/>
    <property type="match status" value="1"/>
</dbReference>